<proteinExistence type="predicted"/>
<accession>A0A4Y9F4Z4</accession>
<name>A0A4Y9F4Z4_9MICC</name>
<evidence type="ECO:0000259" key="2">
    <source>
        <dbReference type="Pfam" id="PF03703"/>
    </source>
</evidence>
<keyword evidence="1" id="KW-1133">Transmembrane helix</keyword>
<feature type="domain" description="YdbS-like PH" evidence="2">
    <location>
        <begin position="99"/>
        <end position="172"/>
    </location>
</feature>
<sequence>MNEPQFTPTLPPLDLDGLGKQSIDLPEVSWKRVSPKYVRVKLITSLVWSLILLGLASLPLIMTFVVGSWNWAPWAYWGLPALALIWRLWALMLVKRRVQAIGYSERADHLLKRSGLLFRSVTAVPYGRIQYVDVSSGPIENALSLASVEVKTAANSITIPGLTKSDADQLREVLTDLSDARMAGL</sequence>
<protein>
    <recommendedName>
        <fullName evidence="2">YdbS-like PH domain-containing protein</fullName>
    </recommendedName>
</protein>
<keyword evidence="1" id="KW-0812">Transmembrane</keyword>
<reference evidence="3 4" key="1">
    <citation type="submission" date="2019-03" db="EMBL/GenBank/DDBJ databases">
        <title>Diversity of the mouse oral microbiome.</title>
        <authorList>
            <person name="Joseph S."/>
            <person name="Aduse-Opoku J."/>
            <person name="Curtis M."/>
            <person name="Wade W."/>
            <person name="Hashim A."/>
        </authorList>
    </citation>
    <scope>NUCLEOTIDE SEQUENCE [LARGE SCALE GENOMIC DNA]</scope>
    <source>
        <strain evidence="4">irhom_31</strain>
    </source>
</reference>
<dbReference type="PANTHER" id="PTHR34473">
    <property type="entry name" value="UPF0699 TRANSMEMBRANE PROTEIN YDBS"/>
    <property type="match status" value="1"/>
</dbReference>
<dbReference type="InterPro" id="IPR005182">
    <property type="entry name" value="YdbS-like_PH"/>
</dbReference>
<evidence type="ECO:0000313" key="3">
    <source>
        <dbReference type="EMBL" id="TFU23402.1"/>
    </source>
</evidence>
<keyword evidence="1" id="KW-0472">Membrane</keyword>
<dbReference type="PANTHER" id="PTHR34473:SF3">
    <property type="entry name" value="TRANSMEMBRANE PROTEIN-RELATED"/>
    <property type="match status" value="1"/>
</dbReference>
<dbReference type="Pfam" id="PF03703">
    <property type="entry name" value="bPH_2"/>
    <property type="match status" value="1"/>
</dbReference>
<feature type="transmembrane region" description="Helical" evidence="1">
    <location>
        <begin position="74"/>
        <end position="94"/>
    </location>
</feature>
<dbReference type="STRING" id="85336.A7979_04595"/>
<dbReference type="AlphaFoldDB" id="A0A4Y9F4Z4"/>
<dbReference type="RefSeq" id="WP_135011591.1">
    <property type="nucleotide sequence ID" value="NZ_JADGLK010000008.1"/>
</dbReference>
<evidence type="ECO:0000313" key="4">
    <source>
        <dbReference type="Proteomes" id="UP000297951"/>
    </source>
</evidence>
<organism evidence="3 4">
    <name type="scientific">Rothia nasimurium</name>
    <dbReference type="NCBI Taxonomy" id="85336"/>
    <lineage>
        <taxon>Bacteria</taxon>
        <taxon>Bacillati</taxon>
        <taxon>Actinomycetota</taxon>
        <taxon>Actinomycetes</taxon>
        <taxon>Micrococcales</taxon>
        <taxon>Micrococcaceae</taxon>
        <taxon>Rothia</taxon>
    </lineage>
</organism>
<comment type="caution">
    <text evidence="3">The sequence shown here is derived from an EMBL/GenBank/DDBJ whole genome shotgun (WGS) entry which is preliminary data.</text>
</comment>
<dbReference type="EMBL" id="SPQC01000008">
    <property type="protein sequence ID" value="TFU23402.1"/>
    <property type="molecule type" value="Genomic_DNA"/>
</dbReference>
<evidence type="ECO:0000256" key="1">
    <source>
        <dbReference type="SAM" id="Phobius"/>
    </source>
</evidence>
<gene>
    <name evidence="3" type="ORF">E4U03_03430</name>
</gene>
<dbReference type="Proteomes" id="UP000297951">
    <property type="component" value="Unassembled WGS sequence"/>
</dbReference>
<feature type="transmembrane region" description="Helical" evidence="1">
    <location>
        <begin position="42"/>
        <end position="62"/>
    </location>
</feature>
<dbReference type="OrthoDB" id="7364633at2"/>